<feature type="compositionally biased region" description="Polar residues" evidence="1">
    <location>
        <begin position="205"/>
        <end position="214"/>
    </location>
</feature>
<gene>
    <name evidence="3" type="ORF">FYJ43_00630</name>
</gene>
<feature type="transmembrane region" description="Helical" evidence="2">
    <location>
        <begin position="37"/>
        <end position="54"/>
    </location>
</feature>
<feature type="region of interest" description="Disordered" evidence="1">
    <location>
        <begin position="125"/>
        <end position="175"/>
    </location>
</feature>
<evidence type="ECO:0000256" key="2">
    <source>
        <dbReference type="SAM" id="Phobius"/>
    </source>
</evidence>
<reference evidence="3 4" key="1">
    <citation type="submission" date="2019-08" db="EMBL/GenBank/DDBJ databases">
        <title>In-depth cultivation of the pig gut microbiome towards novel bacterial diversity and tailored functional studies.</title>
        <authorList>
            <person name="Wylensek D."/>
            <person name="Hitch T.C.A."/>
            <person name="Clavel T."/>
        </authorList>
    </citation>
    <scope>NUCLEOTIDE SEQUENCE [LARGE SCALE GENOMIC DNA]</scope>
    <source>
        <strain evidence="3 4">WCA-380-WT-3A</strain>
    </source>
</reference>
<dbReference type="Proteomes" id="UP000466104">
    <property type="component" value="Unassembled WGS sequence"/>
</dbReference>
<organism evidence="3 4">
    <name type="scientific">Cutibacterium porci</name>
    <dbReference type="NCBI Taxonomy" id="2605781"/>
    <lineage>
        <taxon>Bacteria</taxon>
        <taxon>Bacillati</taxon>
        <taxon>Actinomycetota</taxon>
        <taxon>Actinomycetes</taxon>
        <taxon>Propionibacteriales</taxon>
        <taxon>Propionibacteriaceae</taxon>
        <taxon>Cutibacterium</taxon>
    </lineage>
</organism>
<dbReference type="EMBL" id="VUMG01000001">
    <property type="protein sequence ID" value="MSS44594.1"/>
    <property type="molecule type" value="Genomic_DNA"/>
</dbReference>
<keyword evidence="4" id="KW-1185">Reference proteome</keyword>
<keyword evidence="2" id="KW-1133">Transmembrane helix</keyword>
<accession>A0A7K0J3V1</accession>
<sequence>MATGSKGTSGKKSPTGTYASAIIFFLILIFVTRARSFGAVLTLVLIPMIVMWVIQGRKTKHIENDRRREPTSGEDSSAIPSPDPMGTKKVVRRGLRSSVNEPAELSDSPDKSVFDGSFAALTGALPGSVNKPNTGIESAHHQQHHSIPAPEYAPHLSPQPPDSVGLDGSSGITATNTEPLIKPVIHGAAFTPQAETEQSPILASAVTEETTSTHPPAEIAGSGRLASTQNGSAAISMTRESATASLHKILESGGSCLSTSSLFTQP</sequence>
<feature type="region of interest" description="Disordered" evidence="1">
    <location>
        <begin position="205"/>
        <end position="232"/>
    </location>
</feature>
<keyword evidence="2" id="KW-0472">Membrane</keyword>
<evidence type="ECO:0000313" key="3">
    <source>
        <dbReference type="EMBL" id="MSS44594.1"/>
    </source>
</evidence>
<feature type="compositionally biased region" description="Basic and acidic residues" evidence="1">
    <location>
        <begin position="61"/>
        <end position="71"/>
    </location>
</feature>
<protein>
    <submittedName>
        <fullName evidence="3">Uncharacterized protein</fullName>
    </submittedName>
</protein>
<feature type="region of interest" description="Disordered" evidence="1">
    <location>
        <begin position="61"/>
        <end position="93"/>
    </location>
</feature>
<dbReference type="AlphaFoldDB" id="A0A7K0J3V1"/>
<comment type="caution">
    <text evidence="3">The sequence shown here is derived from an EMBL/GenBank/DDBJ whole genome shotgun (WGS) entry which is preliminary data.</text>
</comment>
<keyword evidence="2" id="KW-0812">Transmembrane</keyword>
<evidence type="ECO:0000256" key="1">
    <source>
        <dbReference type="SAM" id="MobiDB-lite"/>
    </source>
</evidence>
<proteinExistence type="predicted"/>
<evidence type="ECO:0000313" key="4">
    <source>
        <dbReference type="Proteomes" id="UP000466104"/>
    </source>
</evidence>
<name>A0A7K0J3V1_9ACTN</name>
<dbReference type="RefSeq" id="WP_154561075.1">
    <property type="nucleotide sequence ID" value="NZ_VUMG01000001.1"/>
</dbReference>
<feature type="transmembrane region" description="Helical" evidence="2">
    <location>
        <begin position="15"/>
        <end position="31"/>
    </location>
</feature>